<proteinExistence type="predicted"/>
<evidence type="ECO:0000259" key="1">
    <source>
        <dbReference type="Pfam" id="PF13460"/>
    </source>
</evidence>
<dbReference type="CDD" id="cd05244">
    <property type="entry name" value="BVR-B_like_SDR_a"/>
    <property type="match status" value="1"/>
</dbReference>
<sequence>TQGARAPLYWLAAGAAGARYALRRAVTVLVRDPARLPPEHKPARVVVGDVLNPPDVDRAIQGQDAVIIILGTRNDLSPTTMMSEGTRNIVAAMKAHGIRKVVVCLSGESSGPHPELWGTSWKVPPNLLPVTGEHLRMHQILQGRSEERRSVMPPHIADDQPLTGDYTVTVNTSGGARVISKHDLGHFFLKCLTTSEYDGQSVYLSRNYPKV</sequence>
<name>A0A674JZH5_9SAUR</name>
<reference evidence="2" key="1">
    <citation type="submission" date="2025-08" db="UniProtKB">
        <authorList>
            <consortium name="Ensembl"/>
        </authorList>
    </citation>
    <scope>IDENTIFICATION</scope>
</reference>
<dbReference type="SUPFAM" id="SSF51735">
    <property type="entry name" value="NAD(P)-binding Rossmann-fold domains"/>
    <property type="match status" value="1"/>
</dbReference>
<dbReference type="Proteomes" id="UP000472274">
    <property type="component" value="Unplaced"/>
</dbReference>
<dbReference type="PANTHER" id="PTHR43355:SF2">
    <property type="entry name" value="FLAVIN REDUCTASE (NADPH)"/>
    <property type="match status" value="1"/>
</dbReference>
<protein>
    <recommendedName>
        <fullName evidence="1">NAD(P)-binding domain-containing protein</fullName>
    </recommendedName>
</protein>
<dbReference type="GeneTree" id="ENSGT00940000166911"/>
<dbReference type="Pfam" id="PF13460">
    <property type="entry name" value="NAD_binding_10"/>
    <property type="match status" value="1"/>
</dbReference>
<organism evidence="2 3">
    <name type="scientific">Terrapene triunguis</name>
    <name type="common">Three-toed box turtle</name>
    <dbReference type="NCBI Taxonomy" id="2587831"/>
    <lineage>
        <taxon>Eukaryota</taxon>
        <taxon>Metazoa</taxon>
        <taxon>Chordata</taxon>
        <taxon>Craniata</taxon>
        <taxon>Vertebrata</taxon>
        <taxon>Euteleostomi</taxon>
        <taxon>Archelosauria</taxon>
        <taxon>Testudinata</taxon>
        <taxon>Testudines</taxon>
        <taxon>Cryptodira</taxon>
        <taxon>Durocryptodira</taxon>
        <taxon>Testudinoidea</taxon>
        <taxon>Emydidae</taxon>
        <taxon>Terrapene</taxon>
    </lineage>
</organism>
<evidence type="ECO:0000313" key="2">
    <source>
        <dbReference type="Ensembl" id="ENSTMTP00000026800.1"/>
    </source>
</evidence>
<keyword evidence="3" id="KW-1185">Reference proteome</keyword>
<dbReference type="InterPro" id="IPR051606">
    <property type="entry name" value="Polyketide_Oxido-like"/>
</dbReference>
<dbReference type="InterPro" id="IPR016040">
    <property type="entry name" value="NAD(P)-bd_dom"/>
</dbReference>
<dbReference type="GO" id="GO:0004074">
    <property type="term" value="F:biliverdin reductase [NAD(P)H] activity"/>
    <property type="evidence" value="ECO:0007669"/>
    <property type="project" value="TreeGrafter"/>
</dbReference>
<dbReference type="PANTHER" id="PTHR43355">
    <property type="entry name" value="FLAVIN REDUCTASE (NADPH)"/>
    <property type="match status" value="1"/>
</dbReference>
<reference evidence="2" key="2">
    <citation type="submission" date="2025-09" db="UniProtKB">
        <authorList>
            <consortium name="Ensembl"/>
        </authorList>
    </citation>
    <scope>IDENTIFICATION</scope>
</reference>
<dbReference type="AlphaFoldDB" id="A0A674JZH5"/>
<dbReference type="Gene3D" id="3.40.50.720">
    <property type="entry name" value="NAD(P)-binding Rossmann-like Domain"/>
    <property type="match status" value="1"/>
</dbReference>
<dbReference type="GO" id="GO:0042602">
    <property type="term" value="F:riboflavin reductase (NADPH) activity"/>
    <property type="evidence" value="ECO:0007669"/>
    <property type="project" value="TreeGrafter"/>
</dbReference>
<evidence type="ECO:0000313" key="3">
    <source>
        <dbReference type="Proteomes" id="UP000472274"/>
    </source>
</evidence>
<accession>A0A674JZH5</accession>
<dbReference type="InterPro" id="IPR036291">
    <property type="entry name" value="NAD(P)-bd_dom_sf"/>
</dbReference>
<feature type="domain" description="NAD(P)-binding" evidence="1">
    <location>
        <begin position="23"/>
        <end position="193"/>
    </location>
</feature>
<dbReference type="Ensembl" id="ENSTMTT00000027769.1">
    <property type="protein sequence ID" value="ENSTMTP00000026800.1"/>
    <property type="gene ID" value="ENSTMTG00000019521.1"/>
</dbReference>